<keyword evidence="1" id="KW-0812">Transmembrane</keyword>
<dbReference type="Proteomes" id="UP001153387">
    <property type="component" value="Unassembled WGS sequence"/>
</dbReference>
<keyword evidence="1" id="KW-0472">Membrane</keyword>
<dbReference type="PANTHER" id="PTHR19353">
    <property type="entry name" value="FATTY ACID DESATURASE 2"/>
    <property type="match status" value="1"/>
</dbReference>
<feature type="domain" description="Fatty acid desaturase" evidence="2">
    <location>
        <begin position="13"/>
        <end position="231"/>
    </location>
</feature>
<dbReference type="EC" id="1.14.19.-" evidence="3"/>
<dbReference type="InterPro" id="IPR005804">
    <property type="entry name" value="FA_desaturase_dom"/>
</dbReference>
<feature type="transmembrane region" description="Helical" evidence="1">
    <location>
        <begin position="126"/>
        <end position="149"/>
    </location>
</feature>
<dbReference type="GO" id="GO:0016020">
    <property type="term" value="C:membrane"/>
    <property type="evidence" value="ECO:0007669"/>
    <property type="project" value="TreeGrafter"/>
</dbReference>
<dbReference type="GO" id="GO:0016717">
    <property type="term" value="F:oxidoreductase activity, acting on paired donors, with oxidation of a pair of donors resulting in the reduction of molecular oxygen to two molecules of water"/>
    <property type="evidence" value="ECO:0007669"/>
    <property type="project" value="TreeGrafter"/>
</dbReference>
<comment type="caution">
    <text evidence="3">The sequence shown here is derived from an EMBL/GenBank/DDBJ whole genome shotgun (WGS) entry which is preliminary data.</text>
</comment>
<sequence>MAYGILYATPADSRWHECGHGTAFKTPWMNEAVYQIASFMMLRSATPWRWSHTRHHTDTFIVGRDPEILTERPPVWKVLIMEVAHLYGGPKELKRFFLHAAGKVDRTENEYIPASERRKTYWEARIYLFILLAVVALCVFTKSVLPAMFVFLPSFYGSIIVILYAMTQHLGLYEDVLDHRLNTRTMYLNPVLRFLYWNMNYHIEHHMFPMVPYHQLPQLHEAMKHDCPAPRPGLFPALKEVFVALRRQKKRPCLCHREAAAVDRESLLLRRIERSGPQMAHKLRPARPHVTNAYFPNS</sequence>
<dbReference type="RefSeq" id="WP_277565676.1">
    <property type="nucleotide sequence ID" value="NZ_JAPDHZ010000003.1"/>
</dbReference>
<organism evidence="3 4">
    <name type="scientific">Cohnella ginsengisoli</name>
    <dbReference type="NCBI Taxonomy" id="425004"/>
    <lineage>
        <taxon>Bacteria</taxon>
        <taxon>Bacillati</taxon>
        <taxon>Bacillota</taxon>
        <taxon>Bacilli</taxon>
        <taxon>Bacillales</taxon>
        <taxon>Paenibacillaceae</taxon>
        <taxon>Cohnella</taxon>
    </lineage>
</organism>
<dbReference type="GO" id="GO:0008610">
    <property type="term" value="P:lipid biosynthetic process"/>
    <property type="evidence" value="ECO:0007669"/>
    <property type="project" value="UniProtKB-ARBA"/>
</dbReference>
<reference evidence="3 4" key="1">
    <citation type="submission" date="2022-10" db="EMBL/GenBank/DDBJ databases">
        <title>Comparative genomic analysis of Cohnella hashimotonis sp. nov., isolated from the International Space Station.</title>
        <authorList>
            <person name="Simpson A."/>
            <person name="Venkateswaran K."/>
        </authorList>
    </citation>
    <scope>NUCLEOTIDE SEQUENCE [LARGE SCALE GENOMIC DNA]</scope>
    <source>
        <strain evidence="3 4">DSM 18997</strain>
    </source>
</reference>
<gene>
    <name evidence="3" type="ORF">OMP38_13885</name>
</gene>
<dbReference type="EMBL" id="JAPDHZ010000003">
    <property type="protein sequence ID" value="MDG0791829.1"/>
    <property type="molecule type" value="Genomic_DNA"/>
</dbReference>
<evidence type="ECO:0000313" key="4">
    <source>
        <dbReference type="Proteomes" id="UP001153387"/>
    </source>
</evidence>
<dbReference type="PANTHER" id="PTHR19353:SF19">
    <property type="entry name" value="DELTA(5) FATTY ACID DESATURASE C-RELATED"/>
    <property type="match status" value="1"/>
</dbReference>
<evidence type="ECO:0000313" key="3">
    <source>
        <dbReference type="EMBL" id="MDG0791829.1"/>
    </source>
</evidence>
<proteinExistence type="predicted"/>
<name>A0A9X4KHV6_9BACL</name>
<dbReference type="InterPro" id="IPR012171">
    <property type="entry name" value="Fatty_acid_desaturase"/>
</dbReference>
<dbReference type="Pfam" id="PF00487">
    <property type="entry name" value="FA_desaturase"/>
    <property type="match status" value="1"/>
</dbReference>
<keyword evidence="1" id="KW-1133">Transmembrane helix</keyword>
<keyword evidence="4" id="KW-1185">Reference proteome</keyword>
<evidence type="ECO:0000256" key="1">
    <source>
        <dbReference type="SAM" id="Phobius"/>
    </source>
</evidence>
<evidence type="ECO:0000259" key="2">
    <source>
        <dbReference type="Pfam" id="PF00487"/>
    </source>
</evidence>
<accession>A0A9X4KHV6</accession>
<feature type="transmembrane region" description="Helical" evidence="1">
    <location>
        <begin position="155"/>
        <end position="173"/>
    </location>
</feature>
<protein>
    <submittedName>
        <fullName evidence="3">Fatty acid desaturase</fullName>
        <ecNumber evidence="3">1.14.19.-</ecNumber>
    </submittedName>
</protein>
<dbReference type="AlphaFoldDB" id="A0A9X4KHV6"/>
<keyword evidence="3" id="KW-0560">Oxidoreductase</keyword>